<proteinExistence type="predicted"/>
<keyword evidence="3" id="KW-1185">Reference proteome</keyword>
<sequence length="278" mass="31253">MQKNTKRWSKTQRWRSGECGILRRGLRFTPQRLIAEAVEITKHHSVSRIEGVELASYGVSLLFVWLLPFGLPGMVASCGTKFQPVYPAGSLQHSSPTTTSRWQATECAAPGRLKFQSLRYLKYRDTCIPLTATGSSFDESGTPIKSLKREHVCPFRRENSDSPNMRPWSSPHMSVVREHVARSDGKIQIRPTCVRGAGITRSPHMSVVRPLVSGTTIGNAVLMSSNKSKFPVHCFLLWCGLTRIITPEQEGERSNEKRIWTSDSLYFQSLKVVVVPPR</sequence>
<protein>
    <submittedName>
        <fullName evidence="2">Uncharacterized protein</fullName>
    </submittedName>
</protein>
<feature type="transmembrane region" description="Helical" evidence="1">
    <location>
        <begin position="54"/>
        <end position="75"/>
    </location>
</feature>
<evidence type="ECO:0000313" key="2">
    <source>
        <dbReference type="EMBL" id="KER20055.1"/>
    </source>
</evidence>
<dbReference type="CTD" id="20325476"/>
<dbReference type="GeneID" id="20325476"/>
<gene>
    <name evidence="2" type="ORF">T265_11308</name>
</gene>
<accession>A0A074Z9Y9</accession>
<dbReference type="RefSeq" id="XP_009176196.1">
    <property type="nucleotide sequence ID" value="XM_009177932.1"/>
</dbReference>
<dbReference type="Proteomes" id="UP000054324">
    <property type="component" value="Unassembled WGS sequence"/>
</dbReference>
<reference evidence="2 3" key="1">
    <citation type="submission" date="2013-11" db="EMBL/GenBank/DDBJ databases">
        <title>Opisthorchis viverrini - life in the bile duct.</title>
        <authorList>
            <person name="Young N.D."/>
            <person name="Nagarajan N."/>
            <person name="Lin S.J."/>
            <person name="Korhonen P.K."/>
            <person name="Jex A.R."/>
            <person name="Hall R.S."/>
            <person name="Safavi-Hemami H."/>
            <person name="Kaewkong W."/>
            <person name="Bertrand D."/>
            <person name="Gao S."/>
            <person name="Seet Q."/>
            <person name="Wongkham S."/>
            <person name="Teh B.T."/>
            <person name="Wongkham C."/>
            <person name="Intapan P.M."/>
            <person name="Maleewong W."/>
            <person name="Yang X."/>
            <person name="Hu M."/>
            <person name="Wang Z."/>
            <person name="Hofmann A."/>
            <person name="Sternberg P.W."/>
            <person name="Tan P."/>
            <person name="Wang J."/>
            <person name="Gasser R.B."/>
        </authorList>
    </citation>
    <scope>NUCLEOTIDE SEQUENCE [LARGE SCALE GENOMIC DNA]</scope>
</reference>
<evidence type="ECO:0000313" key="3">
    <source>
        <dbReference type="Proteomes" id="UP000054324"/>
    </source>
</evidence>
<keyword evidence="1" id="KW-0812">Transmembrane</keyword>
<organism evidence="2 3">
    <name type="scientific">Opisthorchis viverrini</name>
    <name type="common">Southeast Asian liver fluke</name>
    <dbReference type="NCBI Taxonomy" id="6198"/>
    <lineage>
        <taxon>Eukaryota</taxon>
        <taxon>Metazoa</taxon>
        <taxon>Spiralia</taxon>
        <taxon>Lophotrochozoa</taxon>
        <taxon>Platyhelminthes</taxon>
        <taxon>Trematoda</taxon>
        <taxon>Digenea</taxon>
        <taxon>Opisthorchiida</taxon>
        <taxon>Opisthorchiata</taxon>
        <taxon>Opisthorchiidae</taxon>
        <taxon>Opisthorchis</taxon>
    </lineage>
</organism>
<keyword evidence="1" id="KW-1133">Transmembrane helix</keyword>
<name>A0A074Z9Y9_OPIVI</name>
<dbReference type="AlphaFoldDB" id="A0A074Z9Y9"/>
<dbReference type="KEGG" id="ovi:T265_11308"/>
<dbReference type="EMBL" id="KL597099">
    <property type="protein sequence ID" value="KER20055.1"/>
    <property type="molecule type" value="Genomic_DNA"/>
</dbReference>
<evidence type="ECO:0000256" key="1">
    <source>
        <dbReference type="SAM" id="Phobius"/>
    </source>
</evidence>
<keyword evidence="1" id="KW-0472">Membrane</keyword>